<feature type="transmembrane region" description="Helical" evidence="7">
    <location>
        <begin position="64"/>
        <end position="97"/>
    </location>
</feature>
<dbReference type="PANTHER" id="PTHR43141:SF4">
    <property type="entry name" value="CYTOCHROME BD2 SUBUNIT II"/>
    <property type="match status" value="1"/>
</dbReference>
<feature type="transmembrane region" description="Helical" evidence="7">
    <location>
        <begin position="301"/>
        <end position="324"/>
    </location>
</feature>
<evidence type="ECO:0000313" key="9">
    <source>
        <dbReference type="Proteomes" id="UP001553161"/>
    </source>
</evidence>
<keyword evidence="5 7" id="KW-1133">Transmembrane helix</keyword>
<feature type="transmembrane region" description="Helical" evidence="7">
    <location>
        <begin position="7"/>
        <end position="24"/>
    </location>
</feature>
<keyword evidence="3" id="KW-1003">Cell membrane</keyword>
<evidence type="ECO:0000256" key="4">
    <source>
        <dbReference type="ARBA" id="ARBA00022692"/>
    </source>
</evidence>
<keyword evidence="6 7" id="KW-0472">Membrane</keyword>
<keyword evidence="9" id="KW-1185">Reference proteome</keyword>
<dbReference type="Proteomes" id="UP001553161">
    <property type="component" value="Unassembled WGS sequence"/>
</dbReference>
<sequence length="340" mass="36401">MEPIALALFWAGVISASILIYVILDGFDLGVGILFGTTRDENHREGMVTSIAPYWDGNETWLVVIGASLFAAFPAVYAVFLGAFYLPVLLMLVGLIFRGIAFEFRYRSGPMQAFWDRGFFVGSVVVAFVQGAAVGGLMRGIPVRDGQYAGGSFSWLHPFPILTGVGLVLGYALLGAGWLVLKNDGPLRDWARARIPMLLLGIAVTLGLAFVVALTIDLTGELERGAHQISGWVLVFPPVSAGALLAVWLTARSGYDHLPFLLTVLSFVAAFGTLAAMMWPYMIPYSLTVADAAAPPASLLFFTYGGVIVLPAIAIYTVGVYWVFRGKSPGVRGPKDSGGI</sequence>
<evidence type="ECO:0000256" key="7">
    <source>
        <dbReference type="SAM" id="Phobius"/>
    </source>
</evidence>
<keyword evidence="4 7" id="KW-0812">Transmembrane</keyword>
<proteinExistence type="inferred from homology"/>
<comment type="similarity">
    <text evidence="2">Belongs to the cytochrome ubiquinol oxidase subunit 2 family.</text>
</comment>
<dbReference type="Pfam" id="PF02322">
    <property type="entry name" value="Cyt_bd_oxida_II"/>
    <property type="match status" value="1"/>
</dbReference>
<accession>A0ABV3L9C7</accession>
<evidence type="ECO:0000256" key="3">
    <source>
        <dbReference type="ARBA" id="ARBA00022475"/>
    </source>
</evidence>
<feature type="transmembrane region" description="Helical" evidence="7">
    <location>
        <begin position="161"/>
        <end position="181"/>
    </location>
</feature>
<evidence type="ECO:0000313" key="8">
    <source>
        <dbReference type="EMBL" id="MEV8468138.1"/>
    </source>
</evidence>
<feature type="transmembrane region" description="Helical" evidence="7">
    <location>
        <begin position="193"/>
        <end position="216"/>
    </location>
</feature>
<name>A0ABV3L9C7_9RHOB</name>
<evidence type="ECO:0000256" key="1">
    <source>
        <dbReference type="ARBA" id="ARBA00004651"/>
    </source>
</evidence>
<gene>
    <name evidence="8" type="primary">cydB</name>
    <name evidence="8" type="ORF">AB0T83_15285</name>
</gene>
<dbReference type="NCBIfam" id="TIGR00203">
    <property type="entry name" value="cydB"/>
    <property type="match status" value="1"/>
</dbReference>
<feature type="transmembrane region" description="Helical" evidence="7">
    <location>
        <begin position="118"/>
        <end position="141"/>
    </location>
</feature>
<comment type="subcellular location">
    <subcellularLocation>
        <location evidence="1">Cell membrane</location>
        <topology evidence="1">Multi-pass membrane protein</topology>
    </subcellularLocation>
</comment>
<protein>
    <submittedName>
        <fullName evidence="8">Cytochrome d ubiquinol oxidase subunit II</fullName>
    </submittedName>
</protein>
<dbReference type="EMBL" id="JBFBVU010000022">
    <property type="protein sequence ID" value="MEV8468138.1"/>
    <property type="molecule type" value="Genomic_DNA"/>
</dbReference>
<feature type="transmembrane region" description="Helical" evidence="7">
    <location>
        <begin position="228"/>
        <end position="251"/>
    </location>
</feature>
<dbReference type="PANTHER" id="PTHR43141">
    <property type="entry name" value="CYTOCHROME BD2 SUBUNIT II"/>
    <property type="match status" value="1"/>
</dbReference>
<reference evidence="8 9" key="1">
    <citation type="submission" date="2024-07" db="EMBL/GenBank/DDBJ databases">
        <authorList>
            <person name="Kang M."/>
        </authorList>
    </citation>
    <scope>NUCLEOTIDE SEQUENCE [LARGE SCALE GENOMIC DNA]</scope>
    <source>
        <strain evidence="8 9">DFM31</strain>
    </source>
</reference>
<comment type="caution">
    <text evidence="8">The sequence shown here is derived from an EMBL/GenBank/DDBJ whole genome shotgun (WGS) entry which is preliminary data.</text>
</comment>
<evidence type="ECO:0000256" key="2">
    <source>
        <dbReference type="ARBA" id="ARBA00007543"/>
    </source>
</evidence>
<evidence type="ECO:0000256" key="6">
    <source>
        <dbReference type="ARBA" id="ARBA00023136"/>
    </source>
</evidence>
<organism evidence="8 9">
    <name type="scientific">Meridianimarinicoccus marinus</name>
    <dbReference type="NCBI Taxonomy" id="3231483"/>
    <lineage>
        <taxon>Bacteria</taxon>
        <taxon>Pseudomonadati</taxon>
        <taxon>Pseudomonadota</taxon>
        <taxon>Alphaproteobacteria</taxon>
        <taxon>Rhodobacterales</taxon>
        <taxon>Paracoccaceae</taxon>
        <taxon>Meridianimarinicoccus</taxon>
    </lineage>
</organism>
<dbReference type="RefSeq" id="WP_366194093.1">
    <property type="nucleotide sequence ID" value="NZ_JBFBVU010000022.1"/>
</dbReference>
<feature type="transmembrane region" description="Helical" evidence="7">
    <location>
        <begin position="258"/>
        <end position="281"/>
    </location>
</feature>
<evidence type="ECO:0000256" key="5">
    <source>
        <dbReference type="ARBA" id="ARBA00022989"/>
    </source>
</evidence>
<dbReference type="InterPro" id="IPR003317">
    <property type="entry name" value="Cyt-d_oxidase_su2"/>
</dbReference>